<feature type="non-terminal residue" evidence="2">
    <location>
        <position position="92"/>
    </location>
</feature>
<name>A0A9P7K1B4_9AGAM</name>
<dbReference type="RefSeq" id="XP_041300311.1">
    <property type="nucleotide sequence ID" value="XM_041430220.1"/>
</dbReference>
<evidence type="ECO:0000313" key="2">
    <source>
        <dbReference type="EMBL" id="KAG2120935.1"/>
    </source>
</evidence>
<evidence type="ECO:0000313" key="3">
    <source>
        <dbReference type="Proteomes" id="UP000823399"/>
    </source>
</evidence>
<evidence type="ECO:0000259" key="1">
    <source>
        <dbReference type="Pfam" id="PF17921"/>
    </source>
</evidence>
<dbReference type="Proteomes" id="UP000823399">
    <property type="component" value="Unassembled WGS sequence"/>
</dbReference>
<dbReference type="Gene3D" id="1.10.340.70">
    <property type="match status" value="1"/>
</dbReference>
<feature type="non-terminal residue" evidence="2">
    <location>
        <position position="1"/>
    </location>
</feature>
<dbReference type="AlphaFoldDB" id="A0A9P7K1B4"/>
<accession>A0A9P7K1B4</accession>
<keyword evidence="3" id="KW-1185">Reference proteome</keyword>
<comment type="caution">
    <text evidence="2">The sequence shown here is derived from an EMBL/GenBank/DDBJ whole genome shotgun (WGS) entry which is preliminary data.</text>
</comment>
<dbReference type="GeneID" id="64692479"/>
<sequence>IFHFLTTLQAPSFDSVTARKIFIKKTVQFFGRPPLLVVLNPKLRSIILNKAHEELGHHGEYSTWETIRYCFFWPYLLADVRHHVQSCHECQI</sequence>
<dbReference type="EMBL" id="JABBWM010000001">
    <property type="protein sequence ID" value="KAG2120935.1"/>
    <property type="molecule type" value="Genomic_DNA"/>
</dbReference>
<proteinExistence type="predicted"/>
<feature type="domain" description="Integrase zinc-binding" evidence="1">
    <location>
        <begin position="40"/>
        <end position="91"/>
    </location>
</feature>
<dbReference type="OrthoDB" id="2659871at2759"/>
<organism evidence="2 3">
    <name type="scientific">Suillus discolor</name>
    <dbReference type="NCBI Taxonomy" id="1912936"/>
    <lineage>
        <taxon>Eukaryota</taxon>
        <taxon>Fungi</taxon>
        <taxon>Dikarya</taxon>
        <taxon>Basidiomycota</taxon>
        <taxon>Agaricomycotina</taxon>
        <taxon>Agaricomycetes</taxon>
        <taxon>Agaricomycetidae</taxon>
        <taxon>Boletales</taxon>
        <taxon>Suillineae</taxon>
        <taxon>Suillaceae</taxon>
        <taxon>Suillus</taxon>
    </lineage>
</organism>
<gene>
    <name evidence="2" type="ORF">F5147DRAFT_540473</name>
</gene>
<reference evidence="2" key="1">
    <citation type="journal article" date="2020" name="New Phytol.">
        <title>Comparative genomics reveals dynamic genome evolution in host specialist ectomycorrhizal fungi.</title>
        <authorList>
            <person name="Lofgren L.A."/>
            <person name="Nguyen N.H."/>
            <person name="Vilgalys R."/>
            <person name="Ruytinx J."/>
            <person name="Liao H.L."/>
            <person name="Branco S."/>
            <person name="Kuo A."/>
            <person name="LaButti K."/>
            <person name="Lipzen A."/>
            <person name="Andreopoulos W."/>
            <person name="Pangilinan J."/>
            <person name="Riley R."/>
            <person name="Hundley H."/>
            <person name="Na H."/>
            <person name="Barry K."/>
            <person name="Grigoriev I.V."/>
            <person name="Stajich J.E."/>
            <person name="Kennedy P.G."/>
        </authorList>
    </citation>
    <scope>NUCLEOTIDE SEQUENCE</scope>
    <source>
        <strain evidence="2">FC423</strain>
    </source>
</reference>
<protein>
    <recommendedName>
        <fullName evidence="1">Integrase zinc-binding domain-containing protein</fullName>
    </recommendedName>
</protein>
<dbReference type="InterPro" id="IPR041588">
    <property type="entry name" value="Integrase_H2C2"/>
</dbReference>
<dbReference type="Pfam" id="PF17921">
    <property type="entry name" value="Integrase_H2C2"/>
    <property type="match status" value="1"/>
</dbReference>